<dbReference type="PANTHER" id="PTHR11138:SF5">
    <property type="entry name" value="METHIONYL-TRNA FORMYLTRANSFERASE, MITOCHONDRIAL"/>
    <property type="match status" value="1"/>
</dbReference>
<evidence type="ECO:0000313" key="6">
    <source>
        <dbReference type="EMBL" id="RCL74176.1"/>
    </source>
</evidence>
<dbReference type="GO" id="GO:0004479">
    <property type="term" value="F:methionyl-tRNA formyltransferase activity"/>
    <property type="evidence" value="ECO:0007669"/>
    <property type="project" value="TreeGrafter"/>
</dbReference>
<sequence>MKIVLHGQQAFGSAVLDSLISNNENVIAVCSAPNKDNKKMDPLVENAIKNEIPVYQPESWKTEEAFDLMKSLDADLCIMAYVLLIVPSRILDLPKYGSIQYHPSLLPNHRGPSSINWPISMGSKTTGISVFWPDDGLDTGPILIQKQCDIDENETLGELYFNKLFPMGIQAIEESIQLIKDGHAPRIIQNLEDGSYESWFGKSQAQIEWSKDINVVHALIRAGDPQPGAWSILNGIEVKLYESMIFSNEDSDPGRIYGVEENLLIGTKNGILSCNKIRSDGNKVMACDYCKDNNIQIGDYFK</sequence>
<evidence type="ECO:0000256" key="1">
    <source>
        <dbReference type="ARBA" id="ARBA00010699"/>
    </source>
</evidence>
<evidence type="ECO:0000313" key="7">
    <source>
        <dbReference type="Proteomes" id="UP000253570"/>
    </source>
</evidence>
<feature type="domain" description="Formyl transferase N-terminal" evidence="4">
    <location>
        <begin position="2"/>
        <end position="160"/>
    </location>
</feature>
<dbReference type="Proteomes" id="UP000253570">
    <property type="component" value="Unassembled WGS sequence"/>
</dbReference>
<reference evidence="6 7" key="1">
    <citation type="journal article" date="2018" name="Microbiome">
        <title>Fine metagenomic profile of the Mediterranean stratified and mixed water columns revealed by assembly and recruitment.</title>
        <authorList>
            <person name="Haro-Moreno J.M."/>
            <person name="Lopez-Perez M."/>
            <person name="De La Torre J.R."/>
            <person name="Picazo A."/>
            <person name="Camacho A."/>
            <person name="Rodriguez-Valera F."/>
        </authorList>
    </citation>
    <scope>NUCLEOTIDE SEQUENCE [LARGE SCALE GENOMIC DNA]</scope>
    <source>
        <strain evidence="6">MED-G57</strain>
    </source>
</reference>
<dbReference type="Pfam" id="PF00551">
    <property type="entry name" value="Formyl_trans_N"/>
    <property type="match status" value="1"/>
</dbReference>
<evidence type="ECO:0000256" key="3">
    <source>
        <dbReference type="ARBA" id="ARBA00022917"/>
    </source>
</evidence>
<gene>
    <name evidence="6" type="ORF">DBW71_01885</name>
</gene>
<dbReference type="CDD" id="cd08704">
    <property type="entry name" value="Met_tRNA_FMT_C"/>
    <property type="match status" value="1"/>
</dbReference>
<dbReference type="GO" id="GO:0005829">
    <property type="term" value="C:cytosol"/>
    <property type="evidence" value="ECO:0007669"/>
    <property type="project" value="TreeGrafter"/>
</dbReference>
<dbReference type="SUPFAM" id="SSF50486">
    <property type="entry name" value="FMT C-terminal domain-like"/>
    <property type="match status" value="1"/>
</dbReference>
<comment type="caution">
    <text evidence="6">The sequence shown here is derived from an EMBL/GenBank/DDBJ whole genome shotgun (WGS) entry which is preliminary data.</text>
</comment>
<dbReference type="PANTHER" id="PTHR11138">
    <property type="entry name" value="METHIONYL-TRNA FORMYLTRANSFERASE"/>
    <property type="match status" value="1"/>
</dbReference>
<name>A0A368DS61_9PROT</name>
<dbReference type="InterPro" id="IPR011034">
    <property type="entry name" value="Formyl_transferase-like_C_sf"/>
</dbReference>
<organism evidence="6 7">
    <name type="scientific">PS1 clade bacterium</name>
    <dbReference type="NCBI Taxonomy" id="2175152"/>
    <lineage>
        <taxon>Bacteria</taxon>
        <taxon>Pseudomonadati</taxon>
        <taxon>Pseudomonadota</taxon>
        <taxon>Alphaproteobacteria</taxon>
        <taxon>PS1 clade</taxon>
    </lineage>
</organism>
<proteinExistence type="inferred from homology"/>
<dbReference type="AlphaFoldDB" id="A0A368DS61"/>
<feature type="domain" description="Formyl transferase C-terminal" evidence="5">
    <location>
        <begin position="202"/>
        <end position="286"/>
    </location>
</feature>
<keyword evidence="2 6" id="KW-0808">Transferase</keyword>
<keyword evidence="3" id="KW-0648">Protein biosynthesis</keyword>
<accession>A0A368DS61</accession>
<dbReference type="InterPro" id="IPR036477">
    <property type="entry name" value="Formyl_transf_N_sf"/>
</dbReference>
<dbReference type="EMBL" id="QOQD01000003">
    <property type="protein sequence ID" value="RCL74176.1"/>
    <property type="molecule type" value="Genomic_DNA"/>
</dbReference>
<dbReference type="SUPFAM" id="SSF53328">
    <property type="entry name" value="Formyltransferase"/>
    <property type="match status" value="1"/>
</dbReference>
<dbReference type="Pfam" id="PF02911">
    <property type="entry name" value="Formyl_trans_C"/>
    <property type="match status" value="1"/>
</dbReference>
<dbReference type="Gene3D" id="3.40.50.12230">
    <property type="match status" value="1"/>
</dbReference>
<evidence type="ECO:0000259" key="4">
    <source>
        <dbReference type="Pfam" id="PF00551"/>
    </source>
</evidence>
<dbReference type="InterPro" id="IPR002376">
    <property type="entry name" value="Formyl_transf_N"/>
</dbReference>
<dbReference type="InterPro" id="IPR044135">
    <property type="entry name" value="Met-tRNA-FMT_C"/>
</dbReference>
<protein>
    <submittedName>
        <fullName evidence="6">Methionyl-tRNA formyltransferase</fullName>
    </submittedName>
</protein>
<comment type="similarity">
    <text evidence="1">Belongs to the Fmt family.</text>
</comment>
<evidence type="ECO:0000256" key="2">
    <source>
        <dbReference type="ARBA" id="ARBA00022679"/>
    </source>
</evidence>
<evidence type="ECO:0000259" key="5">
    <source>
        <dbReference type="Pfam" id="PF02911"/>
    </source>
</evidence>
<dbReference type="InterPro" id="IPR005793">
    <property type="entry name" value="Formyl_trans_C"/>
</dbReference>